<evidence type="ECO:0000313" key="9">
    <source>
        <dbReference type="EMBL" id="POS82984.1"/>
    </source>
</evidence>
<dbReference type="SUPFAM" id="SSF52343">
    <property type="entry name" value="Ferredoxin reductase-like, C-terminal NADP-linked domain"/>
    <property type="match status" value="1"/>
</dbReference>
<evidence type="ECO:0000259" key="7">
    <source>
        <dbReference type="Pfam" id="PF00175"/>
    </source>
</evidence>
<evidence type="ECO:0000256" key="6">
    <source>
        <dbReference type="SAM" id="MobiDB-lite"/>
    </source>
</evidence>
<keyword evidence="10" id="KW-1185">Reference proteome</keyword>
<dbReference type="Gene3D" id="2.40.30.10">
    <property type="entry name" value="Translation factors"/>
    <property type="match status" value="1"/>
</dbReference>
<keyword evidence="4" id="KW-0274">FAD</keyword>
<dbReference type="InterPro" id="IPR001709">
    <property type="entry name" value="Flavoprot_Pyr_Nucl_cyt_Rdtase"/>
</dbReference>
<dbReference type="Pfam" id="PF00667">
    <property type="entry name" value="FAD_binding_1"/>
    <property type="match status" value="1"/>
</dbReference>
<accession>A0A2S4PLT9</accession>
<dbReference type="GO" id="GO:0030586">
    <property type="term" value="F:[methionine synthase] reductase (NADPH) activity"/>
    <property type="evidence" value="ECO:0007669"/>
    <property type="project" value="TreeGrafter"/>
</dbReference>
<dbReference type="InterPro" id="IPR039261">
    <property type="entry name" value="FNR_nucleotide-bd"/>
</dbReference>
<dbReference type="InterPro" id="IPR023173">
    <property type="entry name" value="NADPH_Cyt_P450_Rdtase_alpha"/>
</dbReference>
<evidence type="ECO:0000256" key="3">
    <source>
        <dbReference type="ARBA" id="ARBA00022630"/>
    </source>
</evidence>
<keyword evidence="5" id="KW-0560">Oxidoreductase</keyword>
<evidence type="ECO:0000256" key="2">
    <source>
        <dbReference type="ARBA" id="ARBA00006105"/>
    </source>
</evidence>
<protein>
    <recommendedName>
        <fullName evidence="11">FAD-binding FR-type domain-containing protein</fullName>
    </recommendedName>
</protein>
<dbReference type="InterPro" id="IPR003097">
    <property type="entry name" value="CysJ-like_FAD-binding"/>
</dbReference>
<feature type="domain" description="Oxidoreductase FAD/NAD(P)-binding" evidence="7">
    <location>
        <begin position="474"/>
        <end position="579"/>
    </location>
</feature>
<proteinExistence type="inferred from homology"/>
<dbReference type="GO" id="GO:0005829">
    <property type="term" value="C:cytosol"/>
    <property type="evidence" value="ECO:0007669"/>
    <property type="project" value="TreeGrafter"/>
</dbReference>
<dbReference type="FunFam" id="3.40.50.80:FF:000027">
    <property type="entry name" value="FAD binding domain protein"/>
    <property type="match status" value="1"/>
</dbReference>
<dbReference type="GO" id="GO:0010181">
    <property type="term" value="F:FMN binding"/>
    <property type="evidence" value="ECO:0007669"/>
    <property type="project" value="TreeGrafter"/>
</dbReference>
<dbReference type="EMBL" id="PEDP01002015">
    <property type="protein sequence ID" value="POS82984.1"/>
    <property type="molecule type" value="Genomic_DNA"/>
</dbReference>
<comment type="caution">
    <text evidence="9">The sequence shown here is derived from an EMBL/GenBank/DDBJ whole genome shotgun (WGS) entry which is preliminary data.</text>
</comment>
<keyword evidence="3" id="KW-0285">Flavoprotein</keyword>
<sequence length="615" mass="68616">MSLLPLPIRPKTTLNYTPTEPSIIKASKSIKSSISSSPKEPKEPLLPHLSSAPEQISHNKAENESQFDSVSTDLISSCCGGNNCCKLPQKIIEGDLEKVDQPDNEAYRSLQLKIELIPKVLSGVPEVPVKTVSILPTNNNVTNASKVLHMAQDSSELANLKISEISTTNKDVKAVESSSRIDTTIHPPIFVQPHPPYNVYSARIHNARLLTQPGAEKRTYHIDLDVTDYPEETGVDFKVGGAIGVSASNDANIVEEFLDLLCVPRYLRDRPILLKTSSGRWPTVWGEDMPRELVTTRRDILTWCSDFQSFRVGKPLLRLLAEYTTSESEKKILLYLTSNQGQSNFCDLRTGPYITIPQLLYAFPSCKPPLDAMLSVLPQLMARFYSLSNDPHDTCATKASNKRIIEFAVTIWEVSNWDGSKRTGVSSGFLERQAKKFIDAEKRGEKPDIRIPMFKGLMSNPLARDFASDGPMLLVGAGVGISPFRGFVQRRLRNANCANKVWVIQGVRDSLLDELYHGEWGVHEKDVKKVVQSRKPSEKSRYVQDEVRAQADLVWFIINSIDGRIFICGSSRGMSEGVTKALIDVAKLKGNMDQEDAEKFWATKKEDGKLVIEAW</sequence>
<dbReference type="PANTHER" id="PTHR19384:SF84">
    <property type="entry name" value="METHIONINE SYNTHASE REDUCTASE"/>
    <property type="match status" value="1"/>
</dbReference>
<dbReference type="OrthoDB" id="1856718at2759"/>
<dbReference type="InterPro" id="IPR017938">
    <property type="entry name" value="Riboflavin_synthase-like_b-brl"/>
</dbReference>
<gene>
    <name evidence="9" type="ORF">EPUL_006613</name>
</gene>
<dbReference type="InterPro" id="IPR001433">
    <property type="entry name" value="OxRdtase_FAD/NAD-bd"/>
</dbReference>
<dbReference type="Gene3D" id="1.20.990.10">
    <property type="entry name" value="NADPH-cytochrome p450 Reductase, Chain A, domain 3"/>
    <property type="match status" value="1"/>
</dbReference>
<evidence type="ECO:0000313" key="10">
    <source>
        <dbReference type="Proteomes" id="UP000237438"/>
    </source>
</evidence>
<feature type="region of interest" description="Disordered" evidence="6">
    <location>
        <begin position="27"/>
        <end position="50"/>
    </location>
</feature>
<evidence type="ECO:0000259" key="8">
    <source>
        <dbReference type="Pfam" id="PF00667"/>
    </source>
</evidence>
<feature type="domain" description="Sulfite reductase [NADPH] flavoprotein alpha-component-like FAD-binding" evidence="8">
    <location>
        <begin position="197"/>
        <end position="429"/>
    </location>
</feature>
<organism evidence="9 10">
    <name type="scientific">Erysiphe pulchra</name>
    <dbReference type="NCBI Taxonomy" id="225359"/>
    <lineage>
        <taxon>Eukaryota</taxon>
        <taxon>Fungi</taxon>
        <taxon>Dikarya</taxon>
        <taxon>Ascomycota</taxon>
        <taxon>Pezizomycotina</taxon>
        <taxon>Leotiomycetes</taxon>
        <taxon>Erysiphales</taxon>
        <taxon>Erysiphaceae</taxon>
        <taxon>Erysiphe</taxon>
    </lineage>
</organism>
<feature type="compositionally biased region" description="Low complexity" evidence="6">
    <location>
        <begin position="27"/>
        <end position="38"/>
    </location>
</feature>
<comment type="cofactor">
    <cofactor evidence="1">
        <name>FAD</name>
        <dbReference type="ChEBI" id="CHEBI:57692"/>
    </cofactor>
</comment>
<dbReference type="FunFam" id="1.20.990.10:FF:000007">
    <property type="entry name" value="Methionine synthase reductase"/>
    <property type="match status" value="1"/>
</dbReference>
<reference evidence="9 10" key="1">
    <citation type="submission" date="2017-10" db="EMBL/GenBank/DDBJ databases">
        <title>Development of genomic resources for the powdery mildew, Erysiphe pulchra.</title>
        <authorList>
            <person name="Wadl P.A."/>
            <person name="Mack B.M."/>
            <person name="Moore G."/>
            <person name="Beltz S.B."/>
        </authorList>
    </citation>
    <scope>NUCLEOTIDE SEQUENCE [LARGE SCALE GENOMIC DNA]</scope>
    <source>
        <strain evidence="9">Cflorida</strain>
    </source>
</reference>
<dbReference type="GO" id="GO:0050667">
    <property type="term" value="P:homocysteine metabolic process"/>
    <property type="evidence" value="ECO:0007669"/>
    <property type="project" value="TreeGrafter"/>
</dbReference>
<comment type="similarity">
    <text evidence="2">Belongs to the flavoprotein pyridine nucleotide cytochrome reductase family.</text>
</comment>
<dbReference type="PRINTS" id="PR00371">
    <property type="entry name" value="FPNCR"/>
</dbReference>
<dbReference type="GO" id="GO:0009086">
    <property type="term" value="P:methionine biosynthetic process"/>
    <property type="evidence" value="ECO:0007669"/>
    <property type="project" value="TreeGrafter"/>
</dbReference>
<dbReference type="PANTHER" id="PTHR19384">
    <property type="entry name" value="NITRIC OXIDE SYNTHASE-RELATED"/>
    <property type="match status" value="1"/>
</dbReference>
<dbReference type="GO" id="GO:0050660">
    <property type="term" value="F:flavin adenine dinucleotide binding"/>
    <property type="evidence" value="ECO:0007669"/>
    <property type="project" value="TreeGrafter"/>
</dbReference>
<dbReference type="Proteomes" id="UP000237438">
    <property type="component" value="Unassembled WGS sequence"/>
</dbReference>
<evidence type="ECO:0008006" key="11">
    <source>
        <dbReference type="Google" id="ProtNLM"/>
    </source>
</evidence>
<evidence type="ECO:0000256" key="5">
    <source>
        <dbReference type="ARBA" id="ARBA00023002"/>
    </source>
</evidence>
<dbReference type="STRING" id="225359.A0A2S4PLT9"/>
<dbReference type="SUPFAM" id="SSF63380">
    <property type="entry name" value="Riboflavin synthase domain-like"/>
    <property type="match status" value="1"/>
</dbReference>
<feature type="region of interest" description="Disordered" evidence="6">
    <location>
        <begin position="1"/>
        <end position="20"/>
    </location>
</feature>
<evidence type="ECO:0000256" key="1">
    <source>
        <dbReference type="ARBA" id="ARBA00001974"/>
    </source>
</evidence>
<dbReference type="Pfam" id="PF00175">
    <property type="entry name" value="NAD_binding_1"/>
    <property type="match status" value="1"/>
</dbReference>
<dbReference type="AlphaFoldDB" id="A0A2S4PLT9"/>
<evidence type="ECO:0000256" key="4">
    <source>
        <dbReference type="ARBA" id="ARBA00022827"/>
    </source>
</evidence>
<dbReference type="Gene3D" id="3.40.50.80">
    <property type="entry name" value="Nucleotide-binding domain of ferredoxin-NADP reductase (FNR) module"/>
    <property type="match status" value="1"/>
</dbReference>
<name>A0A2S4PLT9_9PEZI</name>